<evidence type="ECO:0000313" key="2">
    <source>
        <dbReference type="EMBL" id="CAE0236064.1"/>
    </source>
</evidence>
<sequence>MNDSVMGRRIFLAEQKFVDKVDPFTENIALNVFNYEEEDYHLFLFKMLKVVTGIYMGFTLLISISRPDFLNTSICFLAIYQLSNIDELRKHVFRLLVVGVAISFVYDFAWLNLLWTEYEEDLAESSELGKVEMGIKQFSLYLSFLSLIFRVIVFAAYWRASIDFKSIVKDSRFNFNHDIDNLQ</sequence>
<dbReference type="AlphaFoldDB" id="A0A7S3FXC5"/>
<gene>
    <name evidence="2" type="ORF">SRAS04492_LOCUS7871</name>
</gene>
<keyword evidence="1" id="KW-1133">Transmembrane helix</keyword>
<accession>A0A7S3FXC5</accession>
<feature type="transmembrane region" description="Helical" evidence="1">
    <location>
        <begin position="138"/>
        <end position="158"/>
    </location>
</feature>
<proteinExistence type="predicted"/>
<keyword evidence="1" id="KW-0812">Transmembrane</keyword>
<evidence type="ECO:0000256" key="1">
    <source>
        <dbReference type="SAM" id="Phobius"/>
    </source>
</evidence>
<name>A0A7S3FXC5_9SPIT</name>
<reference evidence="2" key="1">
    <citation type="submission" date="2021-01" db="EMBL/GenBank/DDBJ databases">
        <authorList>
            <person name="Corre E."/>
            <person name="Pelletier E."/>
            <person name="Niang G."/>
            <person name="Scheremetjew M."/>
            <person name="Finn R."/>
            <person name="Kale V."/>
            <person name="Holt S."/>
            <person name="Cochrane G."/>
            <person name="Meng A."/>
            <person name="Brown T."/>
            <person name="Cohen L."/>
        </authorList>
    </citation>
    <scope>NUCLEOTIDE SEQUENCE</scope>
    <source>
        <strain evidence="2">Ras09</strain>
    </source>
</reference>
<keyword evidence="1" id="KW-0472">Membrane</keyword>
<protein>
    <submittedName>
        <fullName evidence="2">Uncharacterized protein</fullName>
    </submittedName>
</protein>
<feature type="transmembrane region" description="Helical" evidence="1">
    <location>
        <begin position="92"/>
        <end position="115"/>
    </location>
</feature>
<dbReference type="EMBL" id="HBIA01015753">
    <property type="protein sequence ID" value="CAE0236064.1"/>
    <property type="molecule type" value="Transcribed_RNA"/>
</dbReference>
<organism evidence="2">
    <name type="scientific">Strombidium rassoulzadegani</name>
    <dbReference type="NCBI Taxonomy" id="1082188"/>
    <lineage>
        <taxon>Eukaryota</taxon>
        <taxon>Sar</taxon>
        <taxon>Alveolata</taxon>
        <taxon>Ciliophora</taxon>
        <taxon>Intramacronucleata</taxon>
        <taxon>Spirotrichea</taxon>
        <taxon>Oligotrichia</taxon>
        <taxon>Strombidiidae</taxon>
        <taxon>Strombidium</taxon>
    </lineage>
</organism>